<dbReference type="EMBL" id="JBAGNM010000014">
    <property type="protein sequence ID" value="MEW6955244.1"/>
    <property type="molecule type" value="Genomic_DNA"/>
</dbReference>
<reference evidence="3 5" key="1">
    <citation type="submission" date="2018-11" db="EMBL/GenBank/DDBJ databases">
        <title>Multidrug-resistant genes are associated with an 42-kb island TGI1 carrying a complex class 1 integron in a Trueperella pyogenes.</title>
        <authorList>
            <person name="Dong W."/>
        </authorList>
    </citation>
    <scope>NUCLEOTIDE SEQUENCE [LARGE SCALE GENOMIC DNA]</scope>
    <source>
        <strain evidence="3 5">TP4</strain>
    </source>
</reference>
<dbReference type="OrthoDB" id="9779941at2"/>
<protein>
    <submittedName>
        <fullName evidence="3">Methyltransferase domain-containing protein</fullName>
    </submittedName>
</protein>
<keyword evidence="1 3" id="KW-0808">Transferase</keyword>
<dbReference type="SUPFAM" id="SSF53335">
    <property type="entry name" value="S-adenosyl-L-methionine-dependent methyltransferases"/>
    <property type="match status" value="1"/>
</dbReference>
<keyword evidence="3" id="KW-0489">Methyltransferase</keyword>
<gene>
    <name evidence="3" type="ORF">EBQ10_07390</name>
    <name evidence="4" type="ORF">V3M73_09470</name>
</gene>
<dbReference type="AlphaFoldDB" id="A0A3S9QMH4"/>
<dbReference type="InterPro" id="IPR029063">
    <property type="entry name" value="SAM-dependent_MTases_sf"/>
</dbReference>
<evidence type="ECO:0000313" key="6">
    <source>
        <dbReference type="Proteomes" id="UP001555100"/>
    </source>
</evidence>
<accession>A0A3S9QMH4</accession>
<keyword evidence="6" id="KW-1185">Reference proteome</keyword>
<evidence type="ECO:0000259" key="2">
    <source>
        <dbReference type="Pfam" id="PF13649"/>
    </source>
</evidence>
<evidence type="ECO:0000256" key="1">
    <source>
        <dbReference type="ARBA" id="ARBA00022679"/>
    </source>
</evidence>
<feature type="domain" description="Methyltransferase" evidence="2">
    <location>
        <begin position="72"/>
        <end position="166"/>
    </location>
</feature>
<dbReference type="Proteomes" id="UP001555100">
    <property type="component" value="Unassembled WGS sequence"/>
</dbReference>
<dbReference type="PANTHER" id="PTHR43861:SF2">
    <property type="entry name" value="CARBOXY-S-ADENOSYL-L-METHIONINE SYNTHASE"/>
    <property type="match status" value="1"/>
</dbReference>
<dbReference type="GO" id="GO:0008168">
    <property type="term" value="F:methyltransferase activity"/>
    <property type="evidence" value="ECO:0007669"/>
    <property type="project" value="UniProtKB-KW"/>
</dbReference>
<evidence type="ECO:0000313" key="5">
    <source>
        <dbReference type="Proteomes" id="UP000275951"/>
    </source>
</evidence>
<evidence type="ECO:0000313" key="4">
    <source>
        <dbReference type="EMBL" id="MEW6955244.1"/>
    </source>
</evidence>
<reference evidence="4 6" key="2">
    <citation type="submission" date="2024-01" db="EMBL/GenBank/DDBJ databases">
        <title>Genomic analysis and antimicrobial resistance profiles of Trueperella pyogenes isolated from domestic and wild animals.</title>
        <authorList>
            <person name="Magossi G."/>
            <person name="Gzyl K.E."/>
            <person name="Holman D.B."/>
            <person name="Amat S."/>
        </authorList>
    </citation>
    <scope>NUCLEOTIDE SEQUENCE [LARGE SCALE GENOMIC DNA]</scope>
    <source>
        <strain evidence="4 6">1494</strain>
    </source>
</reference>
<name>A0A3S9QMH4_9ACTO</name>
<organism evidence="3 5">
    <name type="scientific">Trueperella pyogenes</name>
    <dbReference type="NCBI Taxonomy" id="1661"/>
    <lineage>
        <taxon>Bacteria</taxon>
        <taxon>Bacillati</taxon>
        <taxon>Actinomycetota</taxon>
        <taxon>Actinomycetes</taxon>
        <taxon>Actinomycetales</taxon>
        <taxon>Actinomycetaceae</taxon>
        <taxon>Trueperella</taxon>
    </lineage>
</organism>
<dbReference type="PANTHER" id="PTHR43861">
    <property type="entry name" value="TRANS-ACONITATE 2-METHYLTRANSFERASE-RELATED"/>
    <property type="match status" value="1"/>
</dbReference>
<dbReference type="Gene3D" id="3.40.50.150">
    <property type="entry name" value="Vaccinia Virus protein VP39"/>
    <property type="match status" value="1"/>
</dbReference>
<dbReference type="InterPro" id="IPR041698">
    <property type="entry name" value="Methyltransf_25"/>
</dbReference>
<dbReference type="GO" id="GO:0032259">
    <property type="term" value="P:methylation"/>
    <property type="evidence" value="ECO:0007669"/>
    <property type="project" value="UniProtKB-KW"/>
</dbReference>
<proteinExistence type="predicted"/>
<evidence type="ECO:0000313" key="3">
    <source>
        <dbReference type="EMBL" id="AZR07137.1"/>
    </source>
</evidence>
<dbReference type="CDD" id="cd02440">
    <property type="entry name" value="AdoMet_MTases"/>
    <property type="match status" value="1"/>
</dbReference>
<dbReference type="RefSeq" id="WP_039663272.1">
    <property type="nucleotide sequence ID" value="NZ_CP012649.1"/>
</dbReference>
<dbReference type="GeneID" id="97530997"/>
<sequence>MADSSFPPRSGSDIAQVDTEITVENGCWTFSHGVANSFVSHVRKSVPLYDDGHFMAAELASCFSLPNGTAYELGVSTGELIAKLACHNARTQSVNWIGIDCENEMIAKAREHCAGLKNVELIEANLENFSFETCDFVVDFLTTQFLSHSKKIELFKNIFESLREGGAFFTYSKILQQDAFFQELALLLYSRFKTYNGLSAEHVVTKSESVYGVIKPETSASMIDALRCVGFEKVTPVIRYMNFEGFLAVK</sequence>
<dbReference type="EMBL" id="CP033905">
    <property type="protein sequence ID" value="AZR07137.1"/>
    <property type="molecule type" value="Genomic_DNA"/>
</dbReference>
<dbReference type="Pfam" id="PF13649">
    <property type="entry name" value="Methyltransf_25"/>
    <property type="match status" value="1"/>
</dbReference>
<dbReference type="Proteomes" id="UP000275951">
    <property type="component" value="Chromosome"/>
</dbReference>